<evidence type="ECO:0000256" key="5">
    <source>
        <dbReference type="ARBA" id="ARBA00012644"/>
    </source>
</evidence>
<dbReference type="CDD" id="cd02510">
    <property type="entry name" value="pp-GalNAc-T"/>
    <property type="match status" value="1"/>
</dbReference>
<keyword evidence="9" id="KW-0735">Signal-anchor</keyword>
<keyword evidence="18" id="KW-1185">Reference proteome</keyword>
<keyword evidence="14 15" id="KW-0464">Manganese</keyword>
<dbReference type="Pfam" id="PF00535">
    <property type="entry name" value="Glycos_transf_2"/>
    <property type="match status" value="1"/>
</dbReference>
<comment type="pathway">
    <text evidence="3 15">Protein modification; protein glycosylation.</text>
</comment>
<keyword evidence="12 15" id="KW-0472">Membrane</keyword>
<comment type="subcellular location">
    <subcellularLocation>
        <location evidence="2 15">Golgi apparatus membrane</location>
        <topology evidence="2 15">Single-pass type II membrane protein</topology>
    </subcellularLocation>
</comment>
<evidence type="ECO:0000256" key="13">
    <source>
        <dbReference type="ARBA" id="ARBA00023157"/>
    </source>
</evidence>
<organism evidence="17 18">
    <name type="scientific">Huso huso</name>
    <name type="common">Beluga</name>
    <name type="synonym">Acipenser huso</name>
    <dbReference type="NCBI Taxonomy" id="61971"/>
    <lineage>
        <taxon>Eukaryota</taxon>
        <taxon>Metazoa</taxon>
        <taxon>Chordata</taxon>
        <taxon>Craniata</taxon>
        <taxon>Vertebrata</taxon>
        <taxon>Euteleostomi</taxon>
        <taxon>Actinopterygii</taxon>
        <taxon>Chondrostei</taxon>
        <taxon>Acipenseriformes</taxon>
        <taxon>Acipenseridae</taxon>
        <taxon>Huso</taxon>
    </lineage>
</organism>
<dbReference type="SUPFAM" id="SSF53448">
    <property type="entry name" value="Nucleotide-diphospho-sugar transferases"/>
    <property type="match status" value="1"/>
</dbReference>
<evidence type="ECO:0000256" key="2">
    <source>
        <dbReference type="ARBA" id="ARBA00004323"/>
    </source>
</evidence>
<evidence type="ECO:0000259" key="16">
    <source>
        <dbReference type="SMART" id="SM00458"/>
    </source>
</evidence>
<keyword evidence="6 15" id="KW-0328">Glycosyltransferase</keyword>
<evidence type="ECO:0000256" key="11">
    <source>
        <dbReference type="ARBA" id="ARBA00023034"/>
    </source>
</evidence>
<protein>
    <recommendedName>
        <fullName evidence="5 15">Polypeptide N-acetylgalactosaminyltransferase</fullName>
        <ecNumber evidence="15">2.4.1.-</ecNumber>
    </recommendedName>
    <alternativeName>
        <fullName evidence="15">Protein-UDP acetylgalactosaminyltransferase</fullName>
    </alternativeName>
</protein>
<keyword evidence="13 15" id="KW-1015">Disulfide bond</keyword>
<dbReference type="Gene3D" id="2.80.10.50">
    <property type="match status" value="1"/>
</dbReference>
<evidence type="ECO:0000256" key="6">
    <source>
        <dbReference type="ARBA" id="ARBA00022676"/>
    </source>
</evidence>
<evidence type="ECO:0000256" key="4">
    <source>
        <dbReference type="ARBA" id="ARBA00005680"/>
    </source>
</evidence>
<reference evidence="17 18" key="1">
    <citation type="submission" date="2021-05" db="EMBL/GenBank/DDBJ databases">
        <authorList>
            <person name="Zahm M."/>
            <person name="Klopp C."/>
            <person name="Cabau C."/>
            <person name="Kuhl H."/>
            <person name="Suciu R."/>
            <person name="Ciorpac M."/>
            <person name="Holostenco D."/>
            <person name="Gessner J."/>
            <person name="Wuertz S."/>
            <person name="Hohne C."/>
            <person name="Stock M."/>
            <person name="Gislard M."/>
            <person name="Lluch J."/>
            <person name="Milhes M."/>
            <person name="Lampietro C."/>
            <person name="Lopez Roques C."/>
            <person name="Donnadieu C."/>
            <person name="Du K."/>
            <person name="Schartl M."/>
            <person name="Guiguen Y."/>
        </authorList>
    </citation>
    <scope>NUCLEOTIDE SEQUENCE [LARGE SCALE GENOMIC DNA]</scope>
    <source>
        <strain evidence="17">Hh-F2</strain>
        <tissue evidence="17">Blood</tissue>
    </source>
</reference>
<keyword evidence="15" id="KW-0808">Transferase</keyword>
<dbReference type="EC" id="2.4.1.-" evidence="15"/>
<name>A0ABR0YV12_HUSHU</name>
<dbReference type="PANTHER" id="PTHR11675:SF28">
    <property type="entry name" value="POLYPEPTIDE N-ACETYLGALACTOSAMINYLTRANSFERASE 9"/>
    <property type="match status" value="1"/>
</dbReference>
<evidence type="ECO:0000256" key="14">
    <source>
        <dbReference type="ARBA" id="ARBA00023211"/>
    </source>
</evidence>
<evidence type="ECO:0000256" key="8">
    <source>
        <dbReference type="ARBA" id="ARBA00022734"/>
    </source>
</evidence>
<evidence type="ECO:0000313" key="17">
    <source>
        <dbReference type="EMBL" id="KAK6476286.1"/>
    </source>
</evidence>
<dbReference type="InterPro" id="IPR000772">
    <property type="entry name" value="Ricin_B_lectin"/>
</dbReference>
<evidence type="ECO:0000256" key="9">
    <source>
        <dbReference type="ARBA" id="ARBA00022968"/>
    </source>
</evidence>
<accession>A0ABR0YV12</accession>
<keyword evidence="10 15" id="KW-1133">Transmembrane helix</keyword>
<evidence type="ECO:0000256" key="10">
    <source>
        <dbReference type="ARBA" id="ARBA00022989"/>
    </source>
</evidence>
<dbReference type="SUPFAM" id="SSF50370">
    <property type="entry name" value="Ricin B-like lectins"/>
    <property type="match status" value="1"/>
</dbReference>
<dbReference type="PROSITE" id="PS50231">
    <property type="entry name" value="RICIN_B_LECTIN"/>
    <property type="match status" value="1"/>
</dbReference>
<dbReference type="Pfam" id="PF00652">
    <property type="entry name" value="Ricin_B_lectin"/>
    <property type="match status" value="1"/>
</dbReference>
<dbReference type="InterPro" id="IPR045885">
    <property type="entry name" value="GalNAc-T"/>
</dbReference>
<dbReference type="Gene3D" id="3.90.550.10">
    <property type="entry name" value="Spore Coat Polysaccharide Biosynthesis Protein SpsA, Chain A"/>
    <property type="match status" value="1"/>
</dbReference>
<proteinExistence type="inferred from homology"/>
<comment type="cofactor">
    <cofactor evidence="1 15">
        <name>Mn(2+)</name>
        <dbReference type="ChEBI" id="CHEBI:29035"/>
    </cofactor>
</comment>
<comment type="similarity">
    <text evidence="4 15">Belongs to the glycosyltransferase 2 family. GalNAc-T subfamily.</text>
</comment>
<dbReference type="Proteomes" id="UP001369086">
    <property type="component" value="Unassembled WGS sequence"/>
</dbReference>
<sequence>MAVARKIKTLLTVNILVFVGIILFSVYCRIQDRSEELVQVGRSSDQRIRSRNAKVGNLVDKQSILQRLEHLEDVVYNQLNGLAKPMGLVEGPGGLGQGGVAATLRDDSHESESKYEEYGYNAQLSDRISLDRSIPDYRPKKCKQMTYPSALPQMAVVFIFVNEALSVILRSVHSVVNHTPPQLLKEIILVDDNSDSVELKFNLDQYVNKRYPGLVKIVRNSKREGLIRARIHGWKAATAPVVGFFDAHVEFNIGWAEPILSRVREDRTRILLPAIDNIKYNTFEVQQYANAAHGYNWGLWCMYIIPPQDWLDKGDETAPIRTPAMIGCSFVVDRNYFGEIGLLDPGMEVYGGENIELGMRVWQCGGSMEVLPCSRVAHIERTKKPYNNDIDYYAKRNALRAAEVWMDEFKSHVYMAWNIPMNNPGVDFGDVSERISLRKRLQCHSFRWYLENVYSEMRIYNNTITYGEVRNSKVSGYCLDQGAEDDDKAILYPCHGMSSQLARYTTEGLLQLGPLGSTTFLPDTKCLVDDGRGRSPSLQKCKDVSRLSQRLWDFTQNGPIISRDTGRCLEVEMSKDANFGLRLVVQRCSGQKWMIRNWIKHPKH</sequence>
<evidence type="ECO:0000256" key="7">
    <source>
        <dbReference type="ARBA" id="ARBA00022692"/>
    </source>
</evidence>
<evidence type="ECO:0000256" key="3">
    <source>
        <dbReference type="ARBA" id="ARBA00004922"/>
    </source>
</evidence>
<keyword evidence="7 15" id="KW-0812">Transmembrane</keyword>
<dbReference type="InterPro" id="IPR035992">
    <property type="entry name" value="Ricin_B-like_lectins"/>
</dbReference>
<evidence type="ECO:0000256" key="12">
    <source>
        <dbReference type="ARBA" id="ARBA00023136"/>
    </source>
</evidence>
<feature type="domain" description="Ricin B lectin" evidence="16">
    <location>
        <begin position="467"/>
        <end position="596"/>
    </location>
</feature>
<feature type="transmembrane region" description="Helical" evidence="15">
    <location>
        <begin position="7"/>
        <end position="27"/>
    </location>
</feature>
<dbReference type="InterPro" id="IPR029044">
    <property type="entry name" value="Nucleotide-diphossugar_trans"/>
</dbReference>
<gene>
    <name evidence="17" type="ORF">HHUSO_G22652</name>
</gene>
<keyword evidence="8 15" id="KW-0430">Lectin</keyword>
<evidence type="ECO:0000313" key="18">
    <source>
        <dbReference type="Proteomes" id="UP001369086"/>
    </source>
</evidence>
<evidence type="ECO:0000256" key="1">
    <source>
        <dbReference type="ARBA" id="ARBA00001936"/>
    </source>
</evidence>
<comment type="caution">
    <text evidence="17">The sequence shown here is derived from an EMBL/GenBank/DDBJ whole genome shotgun (WGS) entry which is preliminary data.</text>
</comment>
<dbReference type="PANTHER" id="PTHR11675">
    <property type="entry name" value="N-ACETYLGALACTOSAMINYLTRANSFERASE"/>
    <property type="match status" value="1"/>
</dbReference>
<dbReference type="EMBL" id="JAHFZB010000022">
    <property type="protein sequence ID" value="KAK6476286.1"/>
    <property type="molecule type" value="Genomic_DNA"/>
</dbReference>
<dbReference type="InterPro" id="IPR001173">
    <property type="entry name" value="Glyco_trans_2-like"/>
</dbReference>
<keyword evidence="11 15" id="KW-0333">Golgi apparatus</keyword>
<evidence type="ECO:0000256" key="15">
    <source>
        <dbReference type="RuleBase" id="RU361242"/>
    </source>
</evidence>
<dbReference type="SMART" id="SM00458">
    <property type="entry name" value="RICIN"/>
    <property type="match status" value="1"/>
</dbReference>